<dbReference type="EMBL" id="QJKJ01005172">
    <property type="protein sequence ID" value="RDX91252.1"/>
    <property type="molecule type" value="Genomic_DNA"/>
</dbReference>
<sequence>MQNIITERVVSHTTVLLFQSRRPYLGLQTFKLDNCFNNIIKYHLVHSSKCVSVQPVLDHLQSEYVLNFSMGLNDNFI</sequence>
<organism evidence="1 2">
    <name type="scientific">Mucuna pruriens</name>
    <name type="common">Velvet bean</name>
    <name type="synonym">Dolichos pruriens</name>
    <dbReference type="NCBI Taxonomy" id="157652"/>
    <lineage>
        <taxon>Eukaryota</taxon>
        <taxon>Viridiplantae</taxon>
        <taxon>Streptophyta</taxon>
        <taxon>Embryophyta</taxon>
        <taxon>Tracheophyta</taxon>
        <taxon>Spermatophyta</taxon>
        <taxon>Magnoliopsida</taxon>
        <taxon>eudicotyledons</taxon>
        <taxon>Gunneridae</taxon>
        <taxon>Pentapetalae</taxon>
        <taxon>rosids</taxon>
        <taxon>fabids</taxon>
        <taxon>Fabales</taxon>
        <taxon>Fabaceae</taxon>
        <taxon>Papilionoideae</taxon>
        <taxon>50 kb inversion clade</taxon>
        <taxon>NPAAA clade</taxon>
        <taxon>indigoferoid/millettioid clade</taxon>
        <taxon>Phaseoleae</taxon>
        <taxon>Mucuna</taxon>
    </lineage>
</organism>
<feature type="non-terminal residue" evidence="1">
    <location>
        <position position="1"/>
    </location>
</feature>
<evidence type="ECO:0000313" key="2">
    <source>
        <dbReference type="Proteomes" id="UP000257109"/>
    </source>
</evidence>
<accession>A0A371GL19</accession>
<gene>
    <name evidence="1" type="ORF">CR513_26791</name>
</gene>
<keyword evidence="2" id="KW-1185">Reference proteome</keyword>
<name>A0A371GL19_MUCPR</name>
<reference evidence="1" key="1">
    <citation type="submission" date="2018-05" db="EMBL/GenBank/DDBJ databases">
        <title>Draft genome of Mucuna pruriens seed.</title>
        <authorList>
            <person name="Nnadi N.E."/>
            <person name="Vos R."/>
            <person name="Hasami M.H."/>
            <person name="Devisetty U.K."/>
            <person name="Aguiy J.C."/>
        </authorList>
    </citation>
    <scope>NUCLEOTIDE SEQUENCE [LARGE SCALE GENOMIC DNA]</scope>
    <source>
        <strain evidence="1">JCA_2017</strain>
    </source>
</reference>
<protein>
    <submittedName>
        <fullName evidence="1">Uncharacterized protein</fullName>
    </submittedName>
</protein>
<evidence type="ECO:0000313" key="1">
    <source>
        <dbReference type="EMBL" id="RDX91252.1"/>
    </source>
</evidence>
<dbReference type="Proteomes" id="UP000257109">
    <property type="component" value="Unassembled WGS sequence"/>
</dbReference>
<proteinExistence type="predicted"/>
<dbReference type="AlphaFoldDB" id="A0A371GL19"/>
<comment type="caution">
    <text evidence="1">The sequence shown here is derived from an EMBL/GenBank/DDBJ whole genome shotgun (WGS) entry which is preliminary data.</text>
</comment>